<dbReference type="InterPro" id="IPR039370">
    <property type="entry name" value="BTF3"/>
</dbReference>
<evidence type="ECO:0000313" key="5">
    <source>
        <dbReference type="EMBL" id="KAF0877590.1"/>
    </source>
</evidence>
<dbReference type="AlphaFoldDB" id="A0A6G1APY4"/>
<dbReference type="EMBL" id="VOAJ01004242">
    <property type="protein sequence ID" value="KAF0877590.1"/>
    <property type="molecule type" value="Genomic_DNA"/>
</dbReference>
<dbReference type="InterPro" id="IPR002715">
    <property type="entry name" value="Nas_poly-pep-assoc_cplx_dom"/>
</dbReference>
<dbReference type="InterPro" id="IPR038187">
    <property type="entry name" value="NAC_A/B_dom_sf"/>
</dbReference>
<evidence type="ECO:0000256" key="1">
    <source>
        <dbReference type="ARBA" id="ARBA00005296"/>
    </source>
</evidence>
<feature type="non-terminal residue" evidence="5">
    <location>
        <position position="122"/>
    </location>
</feature>
<feature type="compositionally biased region" description="Acidic residues" evidence="3">
    <location>
        <begin position="98"/>
        <end position="108"/>
    </location>
</feature>
<dbReference type="Proteomes" id="UP000475037">
    <property type="component" value="Unassembled WGS sequence"/>
</dbReference>
<dbReference type="Gene3D" id="2.20.70.30">
    <property type="entry name" value="Nascent polypeptide-associated complex domain"/>
    <property type="match status" value="1"/>
</dbReference>
<reference evidence="5 6" key="1">
    <citation type="submission" date="2019-11" db="EMBL/GenBank/DDBJ databases">
        <authorList>
            <person name="Yang C."/>
            <person name="Li F."/>
        </authorList>
    </citation>
    <scope>NUCLEOTIDE SEQUENCE [LARGE SCALE GENOMIC DNA]</scope>
    <source>
        <strain evidence="5">KB4526</strain>
        <tissue evidence="5">Muscle</tissue>
    </source>
</reference>
<evidence type="ECO:0000259" key="4">
    <source>
        <dbReference type="PROSITE" id="PS51151"/>
    </source>
</evidence>
<gene>
    <name evidence="5" type="primary">Btf3_3</name>
    <name evidence="5" type="ORF">FOF47_R21468</name>
</gene>
<feature type="region of interest" description="Disordered" evidence="3">
    <location>
        <begin position="85"/>
        <end position="122"/>
    </location>
</feature>
<comment type="caution">
    <text evidence="5">The sequence shown here is derived from an EMBL/GenBank/DDBJ whole genome shotgun (WGS) entry which is preliminary data.</text>
</comment>
<keyword evidence="6" id="KW-1185">Reference proteome</keyword>
<accession>A0A6G1APY4</accession>
<name>A0A6G1APY4_CROCR</name>
<dbReference type="FunFam" id="2.20.70.30:FF:000001">
    <property type="entry name" value="Transcription factor BTF3 homolog"/>
    <property type="match status" value="1"/>
</dbReference>
<evidence type="ECO:0000256" key="2">
    <source>
        <dbReference type="RuleBase" id="RU361272"/>
    </source>
</evidence>
<dbReference type="PANTHER" id="PTHR10351">
    <property type="entry name" value="TRANSCRIPTION FACTOR BTF3 FAMILY MEMBER"/>
    <property type="match status" value="1"/>
</dbReference>
<dbReference type="SMART" id="SM01407">
    <property type="entry name" value="NAC"/>
    <property type="match status" value="1"/>
</dbReference>
<evidence type="ECO:0000313" key="6">
    <source>
        <dbReference type="Proteomes" id="UP000475037"/>
    </source>
</evidence>
<sequence>KKLQFSLKKFRENNTSGAEEVNMFTNQGTVVHFNMPKVRASLAADPFTITGHAETKQRTEILPGVLNQLSADSLTSLRRVAEALDTQSVAGEAPLSTGEDEEENEVPDLLENFGEATKNEAN</sequence>
<feature type="non-terminal residue" evidence="5">
    <location>
        <position position="1"/>
    </location>
</feature>
<feature type="domain" description="NAC-A/B" evidence="4">
    <location>
        <begin position="1"/>
        <end position="62"/>
    </location>
</feature>
<evidence type="ECO:0000256" key="3">
    <source>
        <dbReference type="SAM" id="MobiDB-lite"/>
    </source>
</evidence>
<dbReference type="PROSITE" id="PS51151">
    <property type="entry name" value="NAC_AB"/>
    <property type="match status" value="1"/>
</dbReference>
<protein>
    <recommendedName>
        <fullName evidence="2">Transcription factor BTF3</fullName>
    </recommendedName>
</protein>
<proteinExistence type="inferred from homology"/>
<dbReference type="CDD" id="cd22055">
    <property type="entry name" value="NAC_BTF3"/>
    <property type="match status" value="1"/>
</dbReference>
<organism evidence="5 6">
    <name type="scientific">Crocuta crocuta</name>
    <name type="common">Spotted hyena</name>
    <dbReference type="NCBI Taxonomy" id="9678"/>
    <lineage>
        <taxon>Eukaryota</taxon>
        <taxon>Metazoa</taxon>
        <taxon>Chordata</taxon>
        <taxon>Craniata</taxon>
        <taxon>Vertebrata</taxon>
        <taxon>Euteleostomi</taxon>
        <taxon>Mammalia</taxon>
        <taxon>Eutheria</taxon>
        <taxon>Laurasiatheria</taxon>
        <taxon>Carnivora</taxon>
        <taxon>Feliformia</taxon>
        <taxon>Hyaenidae</taxon>
        <taxon>Crocuta</taxon>
    </lineage>
</organism>
<comment type="similarity">
    <text evidence="1 2">Belongs to the NAC-beta family.</text>
</comment>
<dbReference type="Pfam" id="PF01849">
    <property type="entry name" value="NAC"/>
    <property type="match status" value="1"/>
</dbReference>